<comment type="caution">
    <text evidence="2">The sequence shown here is derived from an EMBL/GenBank/DDBJ whole genome shotgun (WGS) entry which is preliminary data.</text>
</comment>
<evidence type="ECO:0000256" key="1">
    <source>
        <dbReference type="SAM" id="MobiDB-lite"/>
    </source>
</evidence>
<evidence type="ECO:0000313" key="2">
    <source>
        <dbReference type="EMBL" id="EFG77018.1"/>
    </source>
</evidence>
<gene>
    <name evidence="2" type="ORF">HMPREF0591_3087</name>
</gene>
<proteinExistence type="predicted"/>
<dbReference type="RefSeq" id="WP_007167119.1">
    <property type="nucleotide sequence ID" value="NZ_GG770553.1"/>
</dbReference>
<dbReference type="HOGENOM" id="CLU_206557_0_0_11"/>
<dbReference type="EMBL" id="ADNV01000233">
    <property type="protein sequence ID" value="EFG77018.1"/>
    <property type="molecule type" value="Genomic_DNA"/>
</dbReference>
<keyword evidence="3" id="KW-1185">Reference proteome</keyword>
<organism evidence="2 3">
    <name type="scientific">Mycobacterium parascrofulaceum ATCC BAA-614</name>
    <dbReference type="NCBI Taxonomy" id="525368"/>
    <lineage>
        <taxon>Bacteria</taxon>
        <taxon>Bacillati</taxon>
        <taxon>Actinomycetota</taxon>
        <taxon>Actinomycetes</taxon>
        <taxon>Mycobacteriales</taxon>
        <taxon>Mycobacteriaceae</taxon>
        <taxon>Mycobacterium</taxon>
        <taxon>Mycobacterium simiae complex</taxon>
    </lineage>
</organism>
<feature type="region of interest" description="Disordered" evidence="1">
    <location>
        <begin position="33"/>
        <end position="54"/>
    </location>
</feature>
<name>D5PA93_9MYCO</name>
<sequence>MATLPSWMSRSPANLDVLTPIRARACDAWQAVRGSGPRRPRPGVTLMRRGAERC</sequence>
<dbReference type="AlphaFoldDB" id="D5PA93"/>
<dbReference type="Proteomes" id="UP000003653">
    <property type="component" value="Unassembled WGS sequence"/>
</dbReference>
<evidence type="ECO:0000313" key="3">
    <source>
        <dbReference type="Proteomes" id="UP000003653"/>
    </source>
</evidence>
<protein>
    <submittedName>
        <fullName evidence="2">Uncharacterized protein</fullName>
    </submittedName>
</protein>
<accession>D5PA93</accession>
<reference evidence="2 3" key="1">
    <citation type="submission" date="2010-04" db="EMBL/GenBank/DDBJ databases">
        <authorList>
            <person name="Muzny D."/>
            <person name="Qin X."/>
            <person name="Deng J."/>
            <person name="Jiang H."/>
            <person name="Liu Y."/>
            <person name="Qu J."/>
            <person name="Song X.-Z."/>
            <person name="Zhang L."/>
            <person name="Thornton R."/>
            <person name="Coyle M."/>
            <person name="Francisco L."/>
            <person name="Jackson L."/>
            <person name="Javaid M."/>
            <person name="Korchina V."/>
            <person name="Kovar C."/>
            <person name="Mata R."/>
            <person name="Mathew T."/>
            <person name="Ngo R."/>
            <person name="Nguyen L."/>
            <person name="Nguyen N."/>
            <person name="Okwuonu G."/>
            <person name="Ongeri F."/>
            <person name="Pham C."/>
            <person name="Simmons D."/>
            <person name="Wilczek-Boney K."/>
            <person name="Hale W."/>
            <person name="Jakkamsetti A."/>
            <person name="Pham P."/>
            <person name="Ruth R."/>
            <person name="San Lucas F."/>
            <person name="Warren J."/>
            <person name="Zhang J."/>
            <person name="Zhao Z."/>
            <person name="Zhou C."/>
            <person name="Zhu D."/>
            <person name="Lee S."/>
            <person name="Bess C."/>
            <person name="Blankenburg K."/>
            <person name="Forbes L."/>
            <person name="Fu Q."/>
            <person name="Gubbala S."/>
            <person name="Hirani K."/>
            <person name="Jayaseelan J.C."/>
            <person name="Lara F."/>
            <person name="Munidasa M."/>
            <person name="Palculict T."/>
            <person name="Patil S."/>
            <person name="Pu L.-L."/>
            <person name="Saada N."/>
            <person name="Tang L."/>
            <person name="Weissenberger G."/>
            <person name="Zhu Y."/>
            <person name="Hemphill L."/>
            <person name="Shang Y."/>
            <person name="Youmans B."/>
            <person name="Ayvaz T."/>
            <person name="Ross M."/>
            <person name="Santibanez J."/>
            <person name="Aqrawi P."/>
            <person name="Gross S."/>
            <person name="Joshi V."/>
            <person name="Fowler G."/>
            <person name="Nazareth L."/>
            <person name="Reid J."/>
            <person name="Worley K."/>
            <person name="Petrosino J."/>
            <person name="Highlander S."/>
            <person name="Gibbs R."/>
        </authorList>
    </citation>
    <scope>NUCLEOTIDE SEQUENCE [LARGE SCALE GENOMIC DNA]</scope>
    <source>
        <strain evidence="2 3">ATCC BAA-614</strain>
    </source>
</reference>